<dbReference type="RefSeq" id="WP_062485594.1">
    <property type="nucleotide sequence ID" value="NZ_KQ960952.1"/>
</dbReference>
<dbReference type="STRING" id="1588748.HMPREF3182_00860"/>
<reference evidence="2" key="1">
    <citation type="submission" date="2016-01" db="EMBL/GenBank/DDBJ databases">
        <authorList>
            <person name="Mitreva M."/>
            <person name="Pepin K.H."/>
            <person name="Mihindukulasuriya K.A."/>
            <person name="Fulton R."/>
            <person name="Fronick C."/>
            <person name="O'Laughlin M."/>
            <person name="Miner T."/>
            <person name="Herter B."/>
            <person name="Rosa B.A."/>
            <person name="Cordes M."/>
            <person name="Tomlinson C."/>
            <person name="Wollam A."/>
            <person name="Palsikar V.B."/>
            <person name="Mardis E.R."/>
            <person name="Wilson R.K."/>
        </authorList>
    </citation>
    <scope>NUCLEOTIDE SEQUENCE [LARGE SCALE GENOMIC DNA]</scope>
    <source>
        <strain evidence="2">KA00182</strain>
    </source>
</reference>
<dbReference type="AlphaFoldDB" id="A0A134CFQ1"/>
<gene>
    <name evidence="1" type="ORF">HMPREF3182_00860</name>
</gene>
<sequence>MTAGFETYDEHGTKRMAPSQSNVRIIDKFAVAFGYEPQTVYGNPVNIQDTSTYKLGMKNFKTMTIEHGGTWDTEAEMRYDRVAREGSIGYNQYRAGFIAIDHTPGAHLWVQPVGTDLYATAMDNGIAYWWDCPWSWMLAITNALDYTSGGPKVPIWEVYNSSANWYWSNWIISSEGWTRNRIWDQATYETESGYIRGTGFIVVGEY</sequence>
<protein>
    <submittedName>
        <fullName evidence="1">Uncharacterized protein</fullName>
    </submittedName>
</protein>
<comment type="caution">
    <text evidence="1">The sequence shown here is derived from an EMBL/GenBank/DDBJ whole genome shotgun (WGS) entry which is preliminary data.</text>
</comment>
<organism evidence="1 2">
    <name type="scientific">Megasphaera hutchinsoni</name>
    <dbReference type="NCBI Taxonomy" id="1588748"/>
    <lineage>
        <taxon>Bacteria</taxon>
        <taxon>Bacillati</taxon>
        <taxon>Bacillota</taxon>
        <taxon>Negativicutes</taxon>
        <taxon>Veillonellales</taxon>
        <taxon>Veillonellaceae</taxon>
        <taxon>Megasphaera</taxon>
    </lineage>
</organism>
<evidence type="ECO:0000313" key="2">
    <source>
        <dbReference type="Proteomes" id="UP000070160"/>
    </source>
</evidence>
<dbReference type="EMBL" id="LSDT01000042">
    <property type="protein sequence ID" value="KXB91038.1"/>
    <property type="molecule type" value="Genomic_DNA"/>
</dbReference>
<proteinExistence type="predicted"/>
<name>A0A134CFQ1_9FIRM</name>
<accession>A0A134CFQ1</accession>
<keyword evidence="2" id="KW-1185">Reference proteome</keyword>
<evidence type="ECO:0000313" key="1">
    <source>
        <dbReference type="EMBL" id="KXB91038.1"/>
    </source>
</evidence>
<dbReference type="Proteomes" id="UP000070160">
    <property type="component" value="Unassembled WGS sequence"/>
</dbReference>